<dbReference type="AlphaFoldDB" id="A0A558DDH1"/>
<proteinExistence type="predicted"/>
<dbReference type="InterPro" id="IPR001647">
    <property type="entry name" value="HTH_TetR"/>
</dbReference>
<dbReference type="GO" id="GO:0000976">
    <property type="term" value="F:transcription cis-regulatory region binding"/>
    <property type="evidence" value="ECO:0007669"/>
    <property type="project" value="TreeGrafter"/>
</dbReference>
<dbReference type="Pfam" id="PF17932">
    <property type="entry name" value="TetR_C_24"/>
    <property type="match status" value="1"/>
</dbReference>
<name>A0A558DDH1_9GAMM</name>
<feature type="domain" description="HTH tetR-type" evidence="5">
    <location>
        <begin position="6"/>
        <end position="66"/>
    </location>
</feature>
<keyword evidence="1" id="KW-0805">Transcription regulation</keyword>
<keyword evidence="2 4" id="KW-0238">DNA-binding</keyword>
<reference evidence="6 7" key="1">
    <citation type="submission" date="2019-07" db="EMBL/GenBank/DDBJ databases">
        <title>The pathways for chlorine oxyanion respiration interact through the shared metabolite chlorate.</title>
        <authorList>
            <person name="Barnum T.P."/>
            <person name="Cheng Y."/>
            <person name="Hill K.A."/>
            <person name="Lucas L.N."/>
            <person name="Carlson H.K."/>
            <person name="Coates J.D."/>
        </authorList>
    </citation>
    <scope>NUCLEOTIDE SEQUENCE [LARGE SCALE GENOMIC DNA]</scope>
    <source>
        <strain evidence="6">BK-3</strain>
    </source>
</reference>
<dbReference type="PANTHER" id="PTHR30055">
    <property type="entry name" value="HTH-TYPE TRANSCRIPTIONAL REGULATOR RUTR"/>
    <property type="match status" value="1"/>
</dbReference>
<keyword evidence="3" id="KW-0804">Transcription</keyword>
<evidence type="ECO:0000256" key="3">
    <source>
        <dbReference type="ARBA" id="ARBA00023163"/>
    </source>
</evidence>
<dbReference type="Proteomes" id="UP000317355">
    <property type="component" value="Unassembled WGS sequence"/>
</dbReference>
<dbReference type="Gene3D" id="1.10.357.10">
    <property type="entry name" value="Tetracycline Repressor, domain 2"/>
    <property type="match status" value="1"/>
</dbReference>
<evidence type="ECO:0000256" key="1">
    <source>
        <dbReference type="ARBA" id="ARBA00023015"/>
    </source>
</evidence>
<dbReference type="InterPro" id="IPR050109">
    <property type="entry name" value="HTH-type_TetR-like_transc_reg"/>
</dbReference>
<dbReference type="PANTHER" id="PTHR30055:SF240">
    <property type="entry name" value="HTH-TYPE TRANSCRIPTIONAL REGULATOR ACRR"/>
    <property type="match status" value="1"/>
</dbReference>
<dbReference type="PROSITE" id="PS50977">
    <property type="entry name" value="HTH_TETR_2"/>
    <property type="match status" value="1"/>
</dbReference>
<gene>
    <name evidence="6" type="ORF">FHK82_03320</name>
</gene>
<dbReference type="InterPro" id="IPR041490">
    <property type="entry name" value="KstR2_TetR_C"/>
</dbReference>
<comment type="caution">
    <text evidence="6">The sequence shown here is derived from an EMBL/GenBank/DDBJ whole genome shotgun (WGS) entry which is preliminary data.</text>
</comment>
<evidence type="ECO:0000256" key="4">
    <source>
        <dbReference type="PROSITE-ProRule" id="PRU00335"/>
    </source>
</evidence>
<organism evidence="6 7">
    <name type="scientific">Sedimenticola thiotaurini</name>
    <dbReference type="NCBI Taxonomy" id="1543721"/>
    <lineage>
        <taxon>Bacteria</taxon>
        <taxon>Pseudomonadati</taxon>
        <taxon>Pseudomonadota</taxon>
        <taxon>Gammaproteobacteria</taxon>
        <taxon>Chromatiales</taxon>
        <taxon>Sedimenticolaceae</taxon>
        <taxon>Sedimenticola</taxon>
    </lineage>
</organism>
<feature type="DNA-binding region" description="H-T-H motif" evidence="4">
    <location>
        <begin position="29"/>
        <end position="48"/>
    </location>
</feature>
<evidence type="ECO:0000313" key="6">
    <source>
        <dbReference type="EMBL" id="TVT59075.1"/>
    </source>
</evidence>
<dbReference type="SUPFAM" id="SSF46689">
    <property type="entry name" value="Homeodomain-like"/>
    <property type="match status" value="1"/>
</dbReference>
<accession>A0A558DDH1</accession>
<dbReference type="SUPFAM" id="SSF48498">
    <property type="entry name" value="Tetracyclin repressor-like, C-terminal domain"/>
    <property type="match status" value="1"/>
</dbReference>
<dbReference type="InterPro" id="IPR036271">
    <property type="entry name" value="Tet_transcr_reg_TetR-rel_C_sf"/>
</dbReference>
<dbReference type="EMBL" id="VMRY01000006">
    <property type="protein sequence ID" value="TVT59075.1"/>
    <property type="molecule type" value="Genomic_DNA"/>
</dbReference>
<dbReference type="Pfam" id="PF00440">
    <property type="entry name" value="TetR_N"/>
    <property type="match status" value="1"/>
</dbReference>
<dbReference type="GO" id="GO:0003700">
    <property type="term" value="F:DNA-binding transcription factor activity"/>
    <property type="evidence" value="ECO:0007669"/>
    <property type="project" value="TreeGrafter"/>
</dbReference>
<protein>
    <submittedName>
        <fullName evidence="6">TetR/AcrR family transcriptional regulator</fullName>
    </submittedName>
</protein>
<sequence>MGKPTETRRAEIILGALSAAADLGLGAATTQAIADRVGIGQSTIFRHYKSRDEIFAAAIESIGANMLRALEPYFSGGDSAAVRLKEMIHAQLIFVSNNRGLPRILFSDSLHIDSPILKQNVQRVMRNYSSRVVQLVQEGIEAGEFDKQLDPTETVRYLMMLIQGLLMRWSLFDFNFDLEAEAAPLWDFFSRILKAE</sequence>
<evidence type="ECO:0000259" key="5">
    <source>
        <dbReference type="PROSITE" id="PS50977"/>
    </source>
</evidence>
<evidence type="ECO:0000256" key="2">
    <source>
        <dbReference type="ARBA" id="ARBA00023125"/>
    </source>
</evidence>
<evidence type="ECO:0000313" key="7">
    <source>
        <dbReference type="Proteomes" id="UP000317355"/>
    </source>
</evidence>
<dbReference type="InterPro" id="IPR009057">
    <property type="entry name" value="Homeodomain-like_sf"/>
</dbReference>